<evidence type="ECO:0000256" key="2">
    <source>
        <dbReference type="SAM" id="Phobius"/>
    </source>
</evidence>
<reference evidence="3 4" key="1">
    <citation type="submission" date="2016-03" db="EMBL/GenBank/DDBJ databases">
        <title>Whole genome sequencing of Grifola frondosa 9006-11.</title>
        <authorList>
            <person name="Min B."/>
            <person name="Park H."/>
            <person name="Kim J.-G."/>
            <person name="Cho H."/>
            <person name="Oh Y.-L."/>
            <person name="Kong W.-S."/>
            <person name="Choi I.-G."/>
        </authorList>
    </citation>
    <scope>NUCLEOTIDE SEQUENCE [LARGE SCALE GENOMIC DNA]</scope>
    <source>
        <strain evidence="3 4">9006-11</strain>
    </source>
</reference>
<dbReference type="Proteomes" id="UP000092993">
    <property type="component" value="Unassembled WGS sequence"/>
</dbReference>
<comment type="caution">
    <text evidence="3">The sequence shown here is derived from an EMBL/GenBank/DDBJ whole genome shotgun (WGS) entry which is preliminary data.</text>
</comment>
<proteinExistence type="predicted"/>
<organism evidence="3 4">
    <name type="scientific">Grifola frondosa</name>
    <name type="common">Maitake</name>
    <name type="synonym">Polyporus frondosus</name>
    <dbReference type="NCBI Taxonomy" id="5627"/>
    <lineage>
        <taxon>Eukaryota</taxon>
        <taxon>Fungi</taxon>
        <taxon>Dikarya</taxon>
        <taxon>Basidiomycota</taxon>
        <taxon>Agaricomycotina</taxon>
        <taxon>Agaricomycetes</taxon>
        <taxon>Polyporales</taxon>
        <taxon>Grifolaceae</taxon>
        <taxon>Grifola</taxon>
    </lineage>
</organism>
<keyword evidence="2" id="KW-0472">Membrane</keyword>
<gene>
    <name evidence="3" type="ORF">A0H81_07676</name>
</gene>
<name>A0A1C7M6V8_GRIFR</name>
<dbReference type="STRING" id="5627.A0A1C7M6V8"/>
<accession>A0A1C7M6V8</accession>
<feature type="compositionally biased region" description="Low complexity" evidence="1">
    <location>
        <begin position="195"/>
        <end position="206"/>
    </location>
</feature>
<evidence type="ECO:0000313" key="3">
    <source>
        <dbReference type="EMBL" id="OBZ72109.1"/>
    </source>
</evidence>
<dbReference type="OMA" id="ICHLDAC"/>
<dbReference type="AlphaFoldDB" id="A0A1C7M6V8"/>
<keyword evidence="4" id="KW-1185">Reference proteome</keyword>
<sequence>MNIFLSVGAAPYVLPKVTPDLLPRPTYAAPLARAIIIGDPTGGTSGTDGAGTTGNAASTASNTNTNTGTGAAATTSNTPTTSTPTDTVNTSTAVATTSAATPTTSSNTNTATNTTPIDTNTSTSTNTANTSGSGTTSPPAQQTTQPPASPTVSESLSTQVTTGQDGQQTTLVHTVTETLASSSESATNTPSADQGNSGSSGSSTSKSTIIGLSVAGGIALIGVIAFAVWKFTRKRFSDDFDDSEAIKWPDLNGHSDNEHALPTGRAPGAAFETSSEVNLMARPDSARGVLQRASAVDLYSTSHDPYAVPPLPHLNPNVTQPYRDDPNAYYDHDPYSGAPPPVGEAIPMTQIGRARSPGPQAAFGGYPDGRASPGPGQALGVAPQVARSRSPAPAPGYSGRMSPGPQAGRMSPGPQMAYGPGAGY</sequence>
<keyword evidence="2" id="KW-1133">Transmembrane helix</keyword>
<dbReference type="EMBL" id="LUGG01000009">
    <property type="protein sequence ID" value="OBZ72109.1"/>
    <property type="molecule type" value="Genomic_DNA"/>
</dbReference>
<feature type="region of interest" description="Disordered" evidence="1">
    <location>
        <begin position="307"/>
        <end position="424"/>
    </location>
</feature>
<evidence type="ECO:0000313" key="4">
    <source>
        <dbReference type="Proteomes" id="UP000092993"/>
    </source>
</evidence>
<feature type="compositionally biased region" description="Low complexity" evidence="1">
    <location>
        <begin position="53"/>
        <end position="146"/>
    </location>
</feature>
<keyword evidence="2" id="KW-0812">Transmembrane</keyword>
<feature type="compositionally biased region" description="Basic and acidic residues" evidence="1">
    <location>
        <begin position="322"/>
        <end position="334"/>
    </location>
</feature>
<feature type="transmembrane region" description="Helical" evidence="2">
    <location>
        <begin position="209"/>
        <end position="229"/>
    </location>
</feature>
<feature type="compositionally biased region" description="Low complexity" evidence="1">
    <location>
        <begin position="158"/>
        <end position="187"/>
    </location>
</feature>
<feature type="region of interest" description="Disordered" evidence="1">
    <location>
        <begin position="42"/>
        <end position="206"/>
    </location>
</feature>
<feature type="compositionally biased region" description="Gly residues" evidence="1">
    <location>
        <begin position="42"/>
        <end position="52"/>
    </location>
</feature>
<evidence type="ECO:0000256" key="1">
    <source>
        <dbReference type="SAM" id="MobiDB-lite"/>
    </source>
</evidence>
<protein>
    <submittedName>
        <fullName evidence="3">Uncharacterized protein</fullName>
    </submittedName>
</protein>
<dbReference type="OrthoDB" id="6493944at2759"/>